<dbReference type="InterPro" id="IPR027417">
    <property type="entry name" value="P-loop_NTPase"/>
</dbReference>
<dbReference type="AlphaFoldDB" id="A0A9Q0GDY3"/>
<dbReference type="GO" id="GO:0006260">
    <property type="term" value="P:DNA replication"/>
    <property type="evidence" value="ECO:0007669"/>
    <property type="project" value="TreeGrafter"/>
</dbReference>
<protein>
    <recommendedName>
        <fullName evidence="1">DNA helicase Pif1-like 2B domain-containing protein</fullName>
    </recommendedName>
</protein>
<evidence type="ECO:0000313" key="2">
    <source>
        <dbReference type="EMBL" id="KAJ4848260.1"/>
    </source>
</evidence>
<gene>
    <name evidence="2" type="ORF">Tsubulata_023603</name>
</gene>
<dbReference type="PANTHER" id="PTHR23274:SF53">
    <property type="entry name" value="ATP-DEPENDENT DNA HELICASE"/>
    <property type="match status" value="1"/>
</dbReference>
<dbReference type="Pfam" id="PF21530">
    <property type="entry name" value="Pif1_2B_dom"/>
    <property type="match status" value="1"/>
</dbReference>
<dbReference type="Proteomes" id="UP001141552">
    <property type="component" value="Unassembled WGS sequence"/>
</dbReference>
<dbReference type="OrthoDB" id="1934841at2759"/>
<proteinExistence type="predicted"/>
<dbReference type="EMBL" id="JAKUCV010000947">
    <property type="protein sequence ID" value="KAJ4848260.1"/>
    <property type="molecule type" value="Genomic_DNA"/>
</dbReference>
<reference evidence="2" key="1">
    <citation type="submission" date="2022-02" db="EMBL/GenBank/DDBJ databases">
        <authorList>
            <person name="Henning P.M."/>
            <person name="McCubbin A.G."/>
            <person name="Shore J.S."/>
        </authorList>
    </citation>
    <scope>NUCLEOTIDE SEQUENCE</scope>
    <source>
        <strain evidence="2">F60SS</strain>
        <tissue evidence="2">Leaves</tissue>
    </source>
</reference>
<organism evidence="2 3">
    <name type="scientific">Turnera subulata</name>
    <dbReference type="NCBI Taxonomy" id="218843"/>
    <lineage>
        <taxon>Eukaryota</taxon>
        <taxon>Viridiplantae</taxon>
        <taxon>Streptophyta</taxon>
        <taxon>Embryophyta</taxon>
        <taxon>Tracheophyta</taxon>
        <taxon>Spermatophyta</taxon>
        <taxon>Magnoliopsida</taxon>
        <taxon>eudicotyledons</taxon>
        <taxon>Gunneridae</taxon>
        <taxon>Pentapetalae</taxon>
        <taxon>rosids</taxon>
        <taxon>fabids</taxon>
        <taxon>Malpighiales</taxon>
        <taxon>Passifloraceae</taxon>
        <taxon>Turnera</taxon>
    </lineage>
</organism>
<evidence type="ECO:0000313" key="3">
    <source>
        <dbReference type="Proteomes" id="UP001141552"/>
    </source>
</evidence>
<name>A0A9Q0GDY3_9ROSI</name>
<accession>A0A9Q0GDY3</accession>
<evidence type="ECO:0000259" key="1">
    <source>
        <dbReference type="Pfam" id="PF21530"/>
    </source>
</evidence>
<dbReference type="PANTHER" id="PTHR23274">
    <property type="entry name" value="DNA HELICASE-RELATED"/>
    <property type="match status" value="1"/>
</dbReference>
<dbReference type="SUPFAM" id="SSF52540">
    <property type="entry name" value="P-loop containing nucleoside triphosphate hydrolases"/>
    <property type="match status" value="1"/>
</dbReference>
<feature type="domain" description="DNA helicase Pif1-like 2B" evidence="1">
    <location>
        <begin position="1"/>
        <end position="23"/>
    </location>
</feature>
<reference evidence="2" key="2">
    <citation type="journal article" date="2023" name="Plants (Basel)">
        <title>Annotation of the Turnera subulata (Passifloraceae) Draft Genome Reveals the S-Locus Evolved after the Divergence of Turneroideae from Passifloroideae in a Stepwise Manner.</title>
        <authorList>
            <person name="Henning P.M."/>
            <person name="Roalson E.H."/>
            <person name="Mir W."/>
            <person name="McCubbin A.G."/>
            <person name="Shore J.S."/>
        </authorList>
    </citation>
    <scope>NUCLEOTIDE SEQUENCE</scope>
    <source>
        <strain evidence="2">F60SS</strain>
    </source>
</reference>
<dbReference type="GO" id="GO:0005657">
    <property type="term" value="C:replication fork"/>
    <property type="evidence" value="ECO:0007669"/>
    <property type="project" value="TreeGrafter"/>
</dbReference>
<dbReference type="InterPro" id="IPR049163">
    <property type="entry name" value="Pif1-like_2B_dom"/>
</dbReference>
<comment type="caution">
    <text evidence="2">The sequence shown here is derived from an EMBL/GenBank/DDBJ whole genome shotgun (WGS) entry which is preliminary data.</text>
</comment>
<keyword evidence="3" id="KW-1185">Reference proteome</keyword>
<sequence>MILRNINPSIGLCNGTRLIMTQLGTKVIEEKSITGSHCGIKVYIPRAILSLTNAKWPFVLKRRQYPLRVCYSMTINKSQGQTF</sequence>